<dbReference type="Proteomes" id="UP000735302">
    <property type="component" value="Unassembled WGS sequence"/>
</dbReference>
<feature type="compositionally biased region" description="Basic residues" evidence="1">
    <location>
        <begin position="318"/>
        <end position="328"/>
    </location>
</feature>
<gene>
    <name evidence="2" type="ORF">PoB_004641600</name>
</gene>
<reference evidence="2 3" key="1">
    <citation type="journal article" date="2021" name="Elife">
        <title>Chloroplast acquisition without the gene transfer in kleptoplastic sea slugs, Plakobranchus ocellatus.</title>
        <authorList>
            <person name="Maeda T."/>
            <person name="Takahashi S."/>
            <person name="Yoshida T."/>
            <person name="Shimamura S."/>
            <person name="Takaki Y."/>
            <person name="Nagai Y."/>
            <person name="Toyoda A."/>
            <person name="Suzuki Y."/>
            <person name="Arimoto A."/>
            <person name="Ishii H."/>
            <person name="Satoh N."/>
            <person name="Nishiyama T."/>
            <person name="Hasebe M."/>
            <person name="Maruyama T."/>
            <person name="Minagawa J."/>
            <person name="Obokata J."/>
            <person name="Shigenobu S."/>
        </authorList>
    </citation>
    <scope>NUCLEOTIDE SEQUENCE [LARGE SCALE GENOMIC DNA]</scope>
</reference>
<evidence type="ECO:0000256" key="1">
    <source>
        <dbReference type="SAM" id="MobiDB-lite"/>
    </source>
</evidence>
<feature type="compositionally biased region" description="Basic residues" evidence="1">
    <location>
        <begin position="72"/>
        <end position="90"/>
    </location>
</feature>
<feature type="compositionally biased region" description="Low complexity" evidence="1">
    <location>
        <begin position="20"/>
        <end position="32"/>
    </location>
</feature>
<dbReference type="EMBL" id="BLXT01005114">
    <property type="protein sequence ID" value="GFO19911.1"/>
    <property type="molecule type" value="Genomic_DNA"/>
</dbReference>
<keyword evidence="3" id="KW-1185">Reference proteome</keyword>
<feature type="compositionally biased region" description="Basic and acidic residues" evidence="1">
    <location>
        <begin position="112"/>
        <end position="123"/>
    </location>
</feature>
<feature type="region of interest" description="Disordered" evidence="1">
    <location>
        <begin position="16"/>
        <end position="90"/>
    </location>
</feature>
<evidence type="ECO:0000313" key="2">
    <source>
        <dbReference type="EMBL" id="GFO19911.1"/>
    </source>
</evidence>
<organism evidence="2 3">
    <name type="scientific">Plakobranchus ocellatus</name>
    <dbReference type="NCBI Taxonomy" id="259542"/>
    <lineage>
        <taxon>Eukaryota</taxon>
        <taxon>Metazoa</taxon>
        <taxon>Spiralia</taxon>
        <taxon>Lophotrochozoa</taxon>
        <taxon>Mollusca</taxon>
        <taxon>Gastropoda</taxon>
        <taxon>Heterobranchia</taxon>
        <taxon>Euthyneura</taxon>
        <taxon>Panpulmonata</taxon>
        <taxon>Sacoglossa</taxon>
        <taxon>Placobranchoidea</taxon>
        <taxon>Plakobranchidae</taxon>
        <taxon>Plakobranchus</taxon>
    </lineage>
</organism>
<dbReference type="AlphaFoldDB" id="A0AAV4BHI9"/>
<feature type="compositionally biased region" description="Polar residues" evidence="1">
    <location>
        <begin position="266"/>
        <end position="285"/>
    </location>
</feature>
<evidence type="ECO:0000313" key="3">
    <source>
        <dbReference type="Proteomes" id="UP000735302"/>
    </source>
</evidence>
<accession>A0AAV4BHI9</accession>
<proteinExistence type="predicted"/>
<feature type="compositionally biased region" description="Basic residues" evidence="1">
    <location>
        <begin position="286"/>
        <end position="309"/>
    </location>
</feature>
<feature type="region of interest" description="Disordered" evidence="1">
    <location>
        <begin position="104"/>
        <end position="123"/>
    </location>
</feature>
<name>A0AAV4BHI9_9GAST</name>
<feature type="region of interest" description="Disordered" evidence="1">
    <location>
        <begin position="263"/>
        <end position="355"/>
    </location>
</feature>
<feature type="region of interest" description="Disordered" evidence="1">
    <location>
        <begin position="411"/>
        <end position="456"/>
    </location>
</feature>
<feature type="compositionally biased region" description="Pro residues" evidence="1">
    <location>
        <begin position="443"/>
        <end position="456"/>
    </location>
</feature>
<protein>
    <submittedName>
        <fullName evidence="2">Uncharacterized protein</fullName>
    </submittedName>
</protein>
<feature type="compositionally biased region" description="Acidic residues" evidence="1">
    <location>
        <begin position="411"/>
        <end position="427"/>
    </location>
</feature>
<sequence>MDSGSVVSSISLTHSFDFTGRSAGSSSGRGRAMVQHHTTGVRPGRHNGSATNSNINNNNDLDGDNDNLHGTVPHHQHQYHHQHPQQPHRRRNSLDIYQHSETASIGGATDLSADRPPTHDTSRSFHLMRDASALSAQPDKSNFREKLRHWTVLEDASSPYLAPRPTTSLASQKPTTQLLMSDVEREMSFLLSRPSTSNFPAKPKELIEPLEGLLPSESPVTQKKFLVLPSIGHGLALRRQRSNLETINQLDYSRHGMETDADFFANNHNASPTSQNKNKSLFHNSGQHHHTKPKYNRHVNSKNKSHGHNRASSPSQRPVHHTGLHKSSTRSGGITFHMYPANPRESPTKAADTPMPLPPIPNQHHRGRREASLNRLHSHHDHVTQLDQWEEDDNSSSASCCSHDNRLEENIYDTDLDEVEEEEEEDLDRFRQRTPETYRSGTPPQPEPITPPPQFR</sequence>
<comment type="caution">
    <text evidence="2">The sequence shown here is derived from an EMBL/GenBank/DDBJ whole genome shotgun (WGS) entry which is preliminary data.</text>
</comment>